<reference evidence="6" key="1">
    <citation type="journal article" date="2015" name="Genome Announc.">
        <title>Draft Genome Sequence of an Anaerobic Ammonium-Oxidizing Bacterium, "Candidatus Brocadia sinica".</title>
        <authorList>
            <person name="Oshiki M."/>
            <person name="Shinyako-Hata K."/>
            <person name="Satoh H."/>
            <person name="Okabe S."/>
        </authorList>
    </citation>
    <scope>NUCLEOTIDE SEQUENCE [LARGE SCALE GENOMIC DNA]</scope>
    <source>
        <strain evidence="6">JPN1</strain>
    </source>
</reference>
<evidence type="ECO:0000313" key="6">
    <source>
        <dbReference type="Proteomes" id="UP000032309"/>
    </source>
</evidence>
<dbReference type="InterPro" id="IPR010982">
    <property type="entry name" value="Lambda_DNA-bd_dom_sf"/>
</dbReference>
<dbReference type="SMART" id="SM00530">
    <property type="entry name" value="HTH_XRE"/>
    <property type="match status" value="1"/>
</dbReference>
<keyword evidence="6" id="KW-1185">Reference proteome</keyword>
<dbReference type="PANTHER" id="PTHR46797:SF23">
    <property type="entry name" value="HTH-TYPE TRANSCRIPTIONAL REGULATOR SUTR"/>
    <property type="match status" value="1"/>
</dbReference>
<dbReference type="RefSeq" id="WP_157842470.1">
    <property type="nucleotide sequence ID" value="NZ_BAFN01000001.1"/>
</dbReference>
<dbReference type="CDD" id="cd00093">
    <property type="entry name" value="HTH_XRE"/>
    <property type="match status" value="1"/>
</dbReference>
<dbReference type="InterPro" id="IPR001387">
    <property type="entry name" value="Cro/C1-type_HTH"/>
</dbReference>
<organism evidence="5 6">
    <name type="scientific">Candidatus Brocadia sinica JPN1</name>
    <dbReference type="NCBI Taxonomy" id="1197129"/>
    <lineage>
        <taxon>Bacteria</taxon>
        <taxon>Pseudomonadati</taxon>
        <taxon>Planctomycetota</taxon>
        <taxon>Candidatus Brocadiia</taxon>
        <taxon>Candidatus Brocadiales</taxon>
        <taxon>Candidatus Brocadiaceae</taxon>
        <taxon>Candidatus Brocadia</taxon>
    </lineage>
</organism>
<dbReference type="InterPro" id="IPR050807">
    <property type="entry name" value="TransReg_Diox_bact_type"/>
</dbReference>
<dbReference type="PROSITE" id="PS50943">
    <property type="entry name" value="HTH_CROC1"/>
    <property type="match status" value="1"/>
</dbReference>
<dbReference type="PANTHER" id="PTHR46797">
    <property type="entry name" value="HTH-TYPE TRANSCRIPTIONAL REGULATOR"/>
    <property type="match status" value="1"/>
</dbReference>
<dbReference type="EMBL" id="BAFN01000001">
    <property type="protein sequence ID" value="GAN33523.1"/>
    <property type="molecule type" value="Genomic_DNA"/>
</dbReference>
<keyword evidence="3" id="KW-0804">Transcription</keyword>
<dbReference type="Gene3D" id="1.10.260.40">
    <property type="entry name" value="lambda repressor-like DNA-binding domains"/>
    <property type="match status" value="1"/>
</dbReference>
<proteinExistence type="predicted"/>
<keyword evidence="2" id="KW-0238">DNA-binding</keyword>
<comment type="caution">
    <text evidence="5">The sequence shown here is derived from an EMBL/GenBank/DDBJ whole genome shotgun (WGS) entry which is preliminary data.</text>
</comment>
<evidence type="ECO:0000256" key="3">
    <source>
        <dbReference type="ARBA" id="ARBA00023163"/>
    </source>
</evidence>
<dbReference type="Pfam" id="PF01381">
    <property type="entry name" value="HTH_3"/>
    <property type="match status" value="1"/>
</dbReference>
<keyword evidence="1" id="KW-0805">Transcription regulation</keyword>
<sequence>MEKKNVVGHNIRKFRLKAGITQEELALTSGLSQGYINQLESGKRNYTQKSLELIANALSMPIIEFFRDENEEIPVVSEKEVSYRKKGPYKKDFIQILNDLPEYIVEHYLTLLKLEKELQTKNKGNIYKNR</sequence>
<evidence type="ECO:0000256" key="1">
    <source>
        <dbReference type="ARBA" id="ARBA00023015"/>
    </source>
</evidence>
<feature type="domain" description="HTH cro/C1-type" evidence="4">
    <location>
        <begin position="11"/>
        <end position="65"/>
    </location>
</feature>
<dbReference type="SUPFAM" id="SSF47413">
    <property type="entry name" value="lambda repressor-like DNA-binding domains"/>
    <property type="match status" value="1"/>
</dbReference>
<name>A0ABQ0JXY8_9BACT</name>
<evidence type="ECO:0000313" key="5">
    <source>
        <dbReference type="EMBL" id="GAN33523.1"/>
    </source>
</evidence>
<gene>
    <name evidence="5" type="ORF">BROSI_A2048</name>
</gene>
<dbReference type="Proteomes" id="UP000032309">
    <property type="component" value="Unassembled WGS sequence"/>
</dbReference>
<evidence type="ECO:0000259" key="4">
    <source>
        <dbReference type="PROSITE" id="PS50943"/>
    </source>
</evidence>
<accession>A0ABQ0JXY8</accession>
<protein>
    <submittedName>
        <fullName evidence="5">Transcriptional regulators</fullName>
    </submittedName>
</protein>
<evidence type="ECO:0000256" key="2">
    <source>
        <dbReference type="ARBA" id="ARBA00023125"/>
    </source>
</evidence>